<sequence>MESYRYEFTIAELLNMHRDWIMGLYVDEQKSEAEISQKLYERQFTVSPAQIHRCLLDWCVITSPTTQPQYTTTACYTFTNDWEIINHSIFDPHADSNNSSIASNPTDIDLYNKRPLPPLPSSSSRSKSDLSFKDTRYPKGKAYDKDKLQLTCISSFEGFDSRSEPISRSNIPLQNYVLDSQIHERLAVGLGAVPRHMNNDEHELKESTESSYRTPRKSRRENNAEKRAKKQ</sequence>
<evidence type="ECO:0000313" key="2">
    <source>
        <dbReference type="EMBL" id="KAG9243304.1"/>
    </source>
</evidence>
<dbReference type="Proteomes" id="UP000887226">
    <property type="component" value="Unassembled WGS sequence"/>
</dbReference>
<gene>
    <name evidence="2" type="ORF">BJ878DRAFT_125313</name>
</gene>
<organism evidence="2 3">
    <name type="scientific">Calycina marina</name>
    <dbReference type="NCBI Taxonomy" id="1763456"/>
    <lineage>
        <taxon>Eukaryota</taxon>
        <taxon>Fungi</taxon>
        <taxon>Dikarya</taxon>
        <taxon>Ascomycota</taxon>
        <taxon>Pezizomycotina</taxon>
        <taxon>Leotiomycetes</taxon>
        <taxon>Helotiales</taxon>
        <taxon>Pezizellaceae</taxon>
        <taxon>Calycina</taxon>
    </lineage>
</organism>
<keyword evidence="3" id="KW-1185">Reference proteome</keyword>
<accession>A0A9P7Z0E6</accession>
<evidence type="ECO:0000313" key="3">
    <source>
        <dbReference type="Proteomes" id="UP000887226"/>
    </source>
</evidence>
<protein>
    <submittedName>
        <fullName evidence="2">Uncharacterized protein</fullName>
    </submittedName>
</protein>
<evidence type="ECO:0000256" key="1">
    <source>
        <dbReference type="SAM" id="MobiDB-lite"/>
    </source>
</evidence>
<dbReference type="OrthoDB" id="3529119at2759"/>
<reference evidence="2" key="1">
    <citation type="journal article" date="2021" name="IMA Fungus">
        <title>Genomic characterization of three marine fungi, including Emericellopsis atlantica sp. nov. with signatures of a generalist lifestyle and marine biomass degradation.</title>
        <authorList>
            <person name="Hagestad O.C."/>
            <person name="Hou L."/>
            <person name="Andersen J.H."/>
            <person name="Hansen E.H."/>
            <person name="Altermark B."/>
            <person name="Li C."/>
            <person name="Kuhnert E."/>
            <person name="Cox R.J."/>
            <person name="Crous P.W."/>
            <person name="Spatafora J.W."/>
            <person name="Lail K."/>
            <person name="Amirebrahimi M."/>
            <person name="Lipzen A."/>
            <person name="Pangilinan J."/>
            <person name="Andreopoulos W."/>
            <person name="Hayes R.D."/>
            <person name="Ng V."/>
            <person name="Grigoriev I.V."/>
            <person name="Jackson S.A."/>
            <person name="Sutton T.D.S."/>
            <person name="Dobson A.D.W."/>
            <person name="Rama T."/>
        </authorList>
    </citation>
    <scope>NUCLEOTIDE SEQUENCE</scope>
    <source>
        <strain evidence="2">TRa3180A</strain>
    </source>
</reference>
<dbReference type="EMBL" id="MU253989">
    <property type="protein sequence ID" value="KAG9243304.1"/>
    <property type="molecule type" value="Genomic_DNA"/>
</dbReference>
<feature type="region of interest" description="Disordered" evidence="1">
    <location>
        <begin position="193"/>
        <end position="231"/>
    </location>
</feature>
<name>A0A9P7Z0E6_9HELO</name>
<feature type="compositionally biased region" description="Basic and acidic residues" evidence="1">
    <location>
        <begin position="126"/>
        <end position="136"/>
    </location>
</feature>
<feature type="compositionally biased region" description="Basic and acidic residues" evidence="1">
    <location>
        <begin position="220"/>
        <end position="231"/>
    </location>
</feature>
<feature type="compositionally biased region" description="Basic and acidic residues" evidence="1">
    <location>
        <begin position="197"/>
        <end position="208"/>
    </location>
</feature>
<dbReference type="AlphaFoldDB" id="A0A9P7Z0E6"/>
<feature type="region of interest" description="Disordered" evidence="1">
    <location>
        <begin position="112"/>
        <end position="136"/>
    </location>
</feature>
<comment type="caution">
    <text evidence="2">The sequence shown here is derived from an EMBL/GenBank/DDBJ whole genome shotgun (WGS) entry which is preliminary data.</text>
</comment>
<proteinExistence type="predicted"/>